<name>A0A2M6XVH0_9BACT</name>
<dbReference type="Proteomes" id="UP000229784">
    <property type="component" value="Unassembled WGS sequence"/>
</dbReference>
<evidence type="ECO:0000313" key="3">
    <source>
        <dbReference type="EMBL" id="PIU16593.1"/>
    </source>
</evidence>
<reference evidence="4" key="1">
    <citation type="submission" date="2017-09" db="EMBL/GenBank/DDBJ databases">
        <title>Depth-based differentiation of microbial function through sediment-hosted aquifers and enrichment of novel symbionts in the deep terrestrial subsurface.</title>
        <authorList>
            <person name="Probst A.J."/>
            <person name="Ladd B."/>
            <person name="Jarett J.K."/>
            <person name="Geller-Mcgrath D.E."/>
            <person name="Sieber C.M.K."/>
            <person name="Emerson J.B."/>
            <person name="Anantharaman K."/>
            <person name="Thomas B.C."/>
            <person name="Malmstrom R."/>
            <person name="Stieglmeier M."/>
            <person name="Klingl A."/>
            <person name="Woyke T."/>
            <person name="Ryan C.M."/>
            <person name="Banfield J.F."/>
        </authorList>
    </citation>
    <scope>NUCLEOTIDE SEQUENCE [LARGE SCALE GENOMIC DNA]</scope>
</reference>
<evidence type="ECO:0000259" key="2">
    <source>
        <dbReference type="PROSITE" id="PS50975"/>
    </source>
</evidence>
<protein>
    <recommendedName>
        <fullName evidence="2">ATP-grasp domain-containing protein</fullName>
    </recommendedName>
</protein>
<keyword evidence="1" id="KW-0547">Nucleotide-binding</keyword>
<keyword evidence="1" id="KW-0067">ATP-binding</keyword>
<dbReference type="InterPro" id="IPR011761">
    <property type="entry name" value="ATP-grasp"/>
</dbReference>
<dbReference type="AlphaFoldDB" id="A0A2M6XVH0"/>
<evidence type="ECO:0000256" key="1">
    <source>
        <dbReference type="PROSITE-ProRule" id="PRU00409"/>
    </source>
</evidence>
<organism evidence="3 4">
    <name type="scientific">bacterium (Candidatus Gribaldobacteria) CG08_land_8_20_14_0_20_39_15</name>
    <dbReference type="NCBI Taxonomy" id="2014273"/>
    <lineage>
        <taxon>Bacteria</taxon>
        <taxon>Candidatus Gribaldobacteria</taxon>
    </lineage>
</organism>
<gene>
    <name evidence="3" type="ORF">COT20_00080</name>
</gene>
<dbReference type="SUPFAM" id="SSF56059">
    <property type="entry name" value="Glutathione synthetase ATP-binding domain-like"/>
    <property type="match status" value="1"/>
</dbReference>
<dbReference type="EMBL" id="PEXQ01000003">
    <property type="protein sequence ID" value="PIU16593.1"/>
    <property type="molecule type" value="Genomic_DNA"/>
</dbReference>
<dbReference type="Gene3D" id="3.30.470.20">
    <property type="entry name" value="ATP-grasp fold, B domain"/>
    <property type="match status" value="2"/>
</dbReference>
<feature type="domain" description="ATP-grasp" evidence="2">
    <location>
        <begin position="136"/>
        <end position="395"/>
    </location>
</feature>
<evidence type="ECO:0000313" key="4">
    <source>
        <dbReference type="Proteomes" id="UP000229784"/>
    </source>
</evidence>
<comment type="caution">
    <text evidence="3">The sequence shown here is derived from an EMBL/GenBank/DDBJ whole genome shotgun (WGS) entry which is preliminary data.</text>
</comment>
<dbReference type="GO" id="GO:0005524">
    <property type="term" value="F:ATP binding"/>
    <property type="evidence" value="ECO:0007669"/>
    <property type="project" value="UniProtKB-UniRule"/>
</dbReference>
<dbReference type="GO" id="GO:0046872">
    <property type="term" value="F:metal ion binding"/>
    <property type="evidence" value="ECO:0007669"/>
    <property type="project" value="InterPro"/>
</dbReference>
<accession>A0A2M6XVH0</accession>
<sequence>MGGTIKNFCRDCNSPSRYHIQTWLAELANLLLPPLSLPRKFEAFFDTLLEKIFTFLKITELKDNFSPSDIPLRTTCFIREAKKRGVKFQAMLGPFGYTNYFRAEIGGKIFRFEGLPIADFASEYGAQFVDCKKRTKQHLKKGGFPITEGKDFWFWQKRKAIEFGANILGFPLVVKPRRGSISRHVTTDIRDIEKLKYAIHKAIIYSPVFIIEKFIPDCFPYRATVVDFDFVACVKQVPANVIGDGRSTIQELIRKKNNDRQRGKPNQKEFTLYKIVIDEVTKSLLIQKGYNFDTVPPKGEIIWLQKDPFLKLGGDLIEVTPRVHPDNIQLFKDIAKFFDIRLVGIDFLTQDISRSWKGQLSAVLELNNLPSIEMHHFPSFGPPQNVARAVVDLFFKHYL</sequence>
<dbReference type="PROSITE" id="PS50975">
    <property type="entry name" value="ATP_GRASP"/>
    <property type="match status" value="1"/>
</dbReference>
<proteinExistence type="predicted"/>